<gene>
    <name evidence="2" type="ORF">EMPS_00483</name>
</gene>
<sequence>MDGVDCDWCLVCDKKTNGATYCSEECRHTDLLASSSSSSASSSASSTGSSYFNTMSNNSNNNTHTSHPGNNTLGVHSPSSCSSSFNDDNYPMMLPLVRKQRTSIPNIYAHCTANPNQSPSLLSSAHFSAPMMPSHHHSSQSHGLTPPTAHPAGAPGPGSSAPQYPLFYATLNALRPVSPSGPIQDQQR</sequence>
<keyword evidence="3" id="KW-1185">Reference proteome</keyword>
<proteinExistence type="predicted"/>
<dbReference type="Pfam" id="PF12855">
    <property type="entry name" value="Ecl1"/>
    <property type="match status" value="1"/>
</dbReference>
<reference evidence="2" key="1">
    <citation type="submission" date="2021-11" db="EMBL/GenBank/DDBJ databases">
        <authorList>
            <person name="Herlambang A."/>
            <person name="Guo Y."/>
            <person name="Takashima Y."/>
            <person name="Nishizawa T."/>
        </authorList>
    </citation>
    <scope>NUCLEOTIDE SEQUENCE</scope>
    <source>
        <strain evidence="2">E1425</strain>
    </source>
</reference>
<evidence type="ECO:0000313" key="2">
    <source>
        <dbReference type="EMBL" id="GJJ68137.1"/>
    </source>
</evidence>
<feature type="region of interest" description="Disordered" evidence="1">
    <location>
        <begin position="35"/>
        <end position="80"/>
    </location>
</feature>
<name>A0A9P3LRW7_9FUNG</name>
<dbReference type="AlphaFoldDB" id="A0A9P3LRW7"/>
<protein>
    <submittedName>
        <fullName evidence="2">Uncharacterized protein</fullName>
    </submittedName>
</protein>
<dbReference type="OrthoDB" id="2437039at2759"/>
<evidence type="ECO:0000256" key="1">
    <source>
        <dbReference type="SAM" id="MobiDB-lite"/>
    </source>
</evidence>
<reference evidence="2" key="2">
    <citation type="journal article" date="2022" name="Microbiol. Resour. Announc.">
        <title>Whole-Genome Sequence of Entomortierella parvispora E1425, a Mucoromycotan Fungus Associated with Burkholderiaceae-Related Endosymbiotic Bacteria.</title>
        <authorList>
            <person name="Herlambang A."/>
            <person name="Guo Y."/>
            <person name="Takashima Y."/>
            <person name="Narisawa K."/>
            <person name="Ohta H."/>
            <person name="Nishizawa T."/>
        </authorList>
    </citation>
    <scope>NUCLEOTIDE SEQUENCE</scope>
    <source>
        <strain evidence="2">E1425</strain>
    </source>
</reference>
<evidence type="ECO:0000313" key="3">
    <source>
        <dbReference type="Proteomes" id="UP000827284"/>
    </source>
</evidence>
<accession>A0A9P3LRW7</accession>
<feature type="compositionally biased region" description="Low complexity" evidence="1">
    <location>
        <begin position="140"/>
        <end position="162"/>
    </location>
</feature>
<organism evidence="2 3">
    <name type="scientific">Entomortierella parvispora</name>
    <dbReference type="NCBI Taxonomy" id="205924"/>
    <lineage>
        <taxon>Eukaryota</taxon>
        <taxon>Fungi</taxon>
        <taxon>Fungi incertae sedis</taxon>
        <taxon>Mucoromycota</taxon>
        <taxon>Mortierellomycotina</taxon>
        <taxon>Mortierellomycetes</taxon>
        <taxon>Mortierellales</taxon>
        <taxon>Mortierellaceae</taxon>
        <taxon>Entomortierella</taxon>
    </lineage>
</organism>
<dbReference type="Proteomes" id="UP000827284">
    <property type="component" value="Unassembled WGS sequence"/>
</dbReference>
<dbReference type="InterPro" id="IPR024368">
    <property type="entry name" value="Ecl1/2/3"/>
</dbReference>
<comment type="caution">
    <text evidence="2">The sequence shown here is derived from an EMBL/GenBank/DDBJ whole genome shotgun (WGS) entry which is preliminary data.</text>
</comment>
<dbReference type="EMBL" id="BQFW01000001">
    <property type="protein sequence ID" value="GJJ68137.1"/>
    <property type="molecule type" value="Genomic_DNA"/>
</dbReference>
<feature type="region of interest" description="Disordered" evidence="1">
    <location>
        <begin position="119"/>
        <end position="163"/>
    </location>
</feature>